<organism evidence="1">
    <name type="scientific">gut metagenome</name>
    <dbReference type="NCBI Taxonomy" id="749906"/>
    <lineage>
        <taxon>unclassified sequences</taxon>
        <taxon>metagenomes</taxon>
        <taxon>organismal metagenomes</taxon>
    </lineage>
</organism>
<dbReference type="SUPFAM" id="SSF52540">
    <property type="entry name" value="P-loop containing nucleoside triphosphate hydrolases"/>
    <property type="match status" value="1"/>
</dbReference>
<name>J9BZA4_9ZZZZ</name>
<dbReference type="AlphaFoldDB" id="J9BZA4"/>
<proteinExistence type="predicted"/>
<gene>
    <name evidence="1" type="ORF">EVA_18988</name>
</gene>
<protein>
    <submittedName>
        <fullName evidence="1">Transcription-repair coupling factor</fullName>
    </submittedName>
</protein>
<dbReference type="InterPro" id="IPR027417">
    <property type="entry name" value="P-loop_NTPase"/>
</dbReference>
<reference evidence="1" key="1">
    <citation type="journal article" date="2012" name="PLoS ONE">
        <title>Gene sets for utilization of primary and secondary nutrition supplies in the distal gut of endangered iberian lynx.</title>
        <authorList>
            <person name="Alcaide M."/>
            <person name="Messina E."/>
            <person name="Richter M."/>
            <person name="Bargiela R."/>
            <person name="Peplies J."/>
            <person name="Huws S.A."/>
            <person name="Newbold C.J."/>
            <person name="Golyshin P.N."/>
            <person name="Simon M.A."/>
            <person name="Lopez G."/>
            <person name="Yakimov M.M."/>
            <person name="Ferrer M."/>
        </authorList>
    </citation>
    <scope>NUCLEOTIDE SEQUENCE</scope>
</reference>
<dbReference type="Gene3D" id="3.30.2060.10">
    <property type="entry name" value="Penicillin-binding protein 1b domain"/>
    <property type="match status" value="1"/>
</dbReference>
<comment type="caution">
    <text evidence="1">The sequence shown here is derived from an EMBL/GenBank/DDBJ whole genome shotgun (WGS) entry which is preliminary data.</text>
</comment>
<accession>J9BZA4</accession>
<dbReference type="EMBL" id="AMCI01007278">
    <property type="protein sequence ID" value="EJW92905.1"/>
    <property type="molecule type" value="Genomic_DNA"/>
</dbReference>
<evidence type="ECO:0000313" key="1">
    <source>
        <dbReference type="EMBL" id="EJW92905.1"/>
    </source>
</evidence>
<dbReference type="Gene3D" id="3.40.50.11180">
    <property type="match status" value="1"/>
</dbReference>
<feature type="non-terminal residue" evidence="1">
    <location>
        <position position="159"/>
    </location>
</feature>
<sequence length="159" mass="18171">MEALLEPLKELAEIEEIQEEKRRDAGLIQIAGCVGSQKTHLTYALGNGCKYKLIVTSGESKAKQMYEEYRFLNETVYLYPAKDLLFYHADLRGKQLVSSRMETIQALLLGEECTVITTFDAFMDSLFPIEKIRERVFSLKAGDTVDFEKIQKDLTLLGY</sequence>